<evidence type="ECO:0000313" key="1">
    <source>
        <dbReference type="EMBL" id="XDJ03459.1"/>
    </source>
</evidence>
<proteinExistence type="predicted"/>
<reference evidence="1" key="1">
    <citation type="journal article" date="2024" name="Genome Announc.">
        <title>Genome sequence of H905.</title>
        <authorList>
            <person name="Whistler C."/>
            <person name="Calawa J."/>
        </authorList>
    </citation>
    <scope>NUCLEOTIDE SEQUENCE</scope>
</reference>
<organism evidence="1">
    <name type="scientific">Aliivibrio phage vB_Alvi_H905</name>
    <dbReference type="NCBI Taxonomy" id="3234039"/>
    <lineage>
        <taxon>Viruses</taxon>
    </lineage>
</organism>
<sequence>MRYMNITQIAITFDLSRDTVRKRLRAANVKASMKGRKREDLYDMALVGPVLFS</sequence>
<dbReference type="EMBL" id="PP986400">
    <property type="protein sequence ID" value="XDJ03459.1"/>
    <property type="molecule type" value="Genomic_DNA"/>
</dbReference>
<protein>
    <submittedName>
        <fullName evidence="1">Uncharacterized protein</fullName>
    </submittedName>
</protein>
<gene>
    <name evidence="1" type="ORF">H905_00041</name>
</gene>
<name>A0AB39C9R0_9VIRU</name>
<accession>A0AB39C9R0</accession>
<reference evidence="1" key="2">
    <citation type="submission" date="2024-07" db="EMBL/GenBank/DDBJ databases">
        <authorList>
            <person name="Foxall R."/>
        </authorList>
    </citation>
    <scope>NUCLEOTIDE SEQUENCE</scope>
</reference>